<evidence type="ECO:0000313" key="4">
    <source>
        <dbReference type="Proteomes" id="UP000041254"/>
    </source>
</evidence>
<gene>
    <name evidence="3" type="ORF">Vbra_19155</name>
</gene>
<accession>A0A0G4GZS5</accession>
<keyword evidence="2" id="KW-0812">Transmembrane</keyword>
<feature type="compositionally biased region" description="Basic and acidic residues" evidence="1">
    <location>
        <begin position="1"/>
        <end position="21"/>
    </location>
</feature>
<feature type="transmembrane region" description="Helical" evidence="2">
    <location>
        <begin position="315"/>
        <end position="335"/>
    </location>
</feature>
<feature type="transmembrane region" description="Helical" evidence="2">
    <location>
        <begin position="254"/>
        <end position="274"/>
    </location>
</feature>
<keyword evidence="2" id="KW-0472">Membrane</keyword>
<feature type="transmembrane region" description="Helical" evidence="2">
    <location>
        <begin position="214"/>
        <end position="234"/>
    </location>
</feature>
<evidence type="ECO:0008006" key="5">
    <source>
        <dbReference type="Google" id="ProtNLM"/>
    </source>
</evidence>
<evidence type="ECO:0000256" key="2">
    <source>
        <dbReference type="SAM" id="Phobius"/>
    </source>
</evidence>
<feature type="transmembrane region" description="Helical" evidence="2">
    <location>
        <begin position="355"/>
        <end position="379"/>
    </location>
</feature>
<feature type="region of interest" description="Disordered" evidence="1">
    <location>
        <begin position="97"/>
        <end position="158"/>
    </location>
</feature>
<feature type="transmembrane region" description="Helical" evidence="2">
    <location>
        <begin position="385"/>
        <end position="405"/>
    </location>
</feature>
<feature type="transmembrane region" description="Helical" evidence="2">
    <location>
        <begin position="281"/>
        <end position="303"/>
    </location>
</feature>
<feature type="region of interest" description="Disordered" evidence="1">
    <location>
        <begin position="1"/>
        <end position="74"/>
    </location>
</feature>
<dbReference type="InParanoid" id="A0A0G4GZS5"/>
<evidence type="ECO:0000313" key="3">
    <source>
        <dbReference type="EMBL" id="CEM36588.1"/>
    </source>
</evidence>
<dbReference type="VEuPathDB" id="CryptoDB:Vbra_19155"/>
<proteinExistence type="predicted"/>
<sequence>MTEGPTRSDDVSVVIRPDKNQKLSRPGPAMGSPASPPPLEENEEINRTVHLPTGDTDASPGAHSQAASILEDSPTWASNIPAVGEALFVDTNETAPELEGLPGEVDTHPTDTTAPGPSLPLPSPDSKKKSVMLSRRGEDGQALAASGGSQAFQSEEGGDASTRRSLFDSFFRSGRVVAFIDAVRSAFGDDDSIITTWVLDSPQRERCTGPVGDLMFVSCRIIFLALVPTLMGLIWNSMPLKDEDQPWQDQILYFWGYLPMFRLLIGALPCTWIPGFLSEQITFWTLLWSFVPGLIGPAITLGISAGSGVTGVPAHAFVIGIPIFVVQCFCVLFALPKWKERYWTSSWGFKRWLFCTFICMFAPALWLAVVLYTSLVVLAAQHKQAFVEGMLVFIFPTFGYYLVYFARNVLRKTRRKMEIAGAMLPEMVTTMYMSILFPTIRVWVFWMSALQRCLFLAYPAYTIIREHNRAVRRVTSTGEYRRAKQPQRSFTLESCCRCLWSNLLLVLTCGYGMETLPNVHSPNTQRKNPEAFMASRRHSALAKYLTAHTTQHLRDHNDIEEGAAADNGNTEDQQQQQQQESDVAAMFSMQPPVKQVTIGHLHADNKAVPDDVLSPQSQTSDFQASSQSDEPPQQQQQQQQPIPQRKSVTVAEKAKEMEQLDKELEAYQAKRRSSIKSLVASTGRRSSAIVSLVRGGTGELLSIYTLDDRIFEDVTAAFGTFLIQAFTEIIGPFQVFLYMWYIRNVAPSGHLYPAFTDLSQEAFDRFFMFTVFTTVFNSITTYLVLSICKPYLPTPRRMLVSKFLGEWTFLLVMLGSLTISPVYPIVLLTPHNHFPLDLSVTRVRD</sequence>
<organism evidence="3 4">
    <name type="scientific">Vitrella brassicaformis (strain CCMP3155)</name>
    <dbReference type="NCBI Taxonomy" id="1169540"/>
    <lineage>
        <taxon>Eukaryota</taxon>
        <taxon>Sar</taxon>
        <taxon>Alveolata</taxon>
        <taxon>Colpodellida</taxon>
        <taxon>Vitrellaceae</taxon>
        <taxon>Vitrella</taxon>
    </lineage>
</organism>
<dbReference type="AlphaFoldDB" id="A0A0G4GZS5"/>
<feature type="transmembrane region" description="Helical" evidence="2">
    <location>
        <begin position="766"/>
        <end position="788"/>
    </location>
</feature>
<feature type="region of interest" description="Disordered" evidence="1">
    <location>
        <begin position="607"/>
        <end position="654"/>
    </location>
</feature>
<feature type="transmembrane region" description="Helical" evidence="2">
    <location>
        <begin position="417"/>
        <end position="437"/>
    </location>
</feature>
<reference evidence="3 4" key="1">
    <citation type="submission" date="2014-11" db="EMBL/GenBank/DDBJ databases">
        <authorList>
            <person name="Zhu J."/>
            <person name="Qi W."/>
            <person name="Song R."/>
        </authorList>
    </citation>
    <scope>NUCLEOTIDE SEQUENCE [LARGE SCALE GENOMIC DNA]</scope>
</reference>
<dbReference type="Proteomes" id="UP000041254">
    <property type="component" value="Unassembled WGS sequence"/>
</dbReference>
<evidence type="ECO:0000256" key="1">
    <source>
        <dbReference type="SAM" id="MobiDB-lite"/>
    </source>
</evidence>
<keyword evidence="2" id="KW-1133">Transmembrane helix</keyword>
<protein>
    <recommendedName>
        <fullName evidence="5">Transmembrane protein</fullName>
    </recommendedName>
</protein>
<feature type="region of interest" description="Disordered" evidence="1">
    <location>
        <begin position="562"/>
        <end position="583"/>
    </location>
</feature>
<feature type="compositionally biased region" description="Low complexity" evidence="1">
    <location>
        <begin position="631"/>
        <end position="644"/>
    </location>
</feature>
<dbReference type="PhylomeDB" id="A0A0G4GZS5"/>
<feature type="transmembrane region" description="Helical" evidence="2">
    <location>
        <begin position="716"/>
        <end position="741"/>
    </location>
</feature>
<name>A0A0G4GZS5_VITBC</name>
<feature type="compositionally biased region" description="Polar residues" evidence="1">
    <location>
        <begin position="614"/>
        <end position="630"/>
    </location>
</feature>
<keyword evidence="4" id="KW-1185">Reference proteome</keyword>
<feature type="transmembrane region" description="Helical" evidence="2">
    <location>
        <begin position="443"/>
        <end position="464"/>
    </location>
</feature>
<feature type="transmembrane region" description="Helical" evidence="2">
    <location>
        <begin position="809"/>
        <end position="829"/>
    </location>
</feature>
<feature type="compositionally biased region" description="Low complexity" evidence="1">
    <location>
        <begin position="140"/>
        <end position="154"/>
    </location>
</feature>
<dbReference type="EMBL" id="CDMY01000897">
    <property type="protein sequence ID" value="CEM36588.1"/>
    <property type="molecule type" value="Genomic_DNA"/>
</dbReference>